<reference evidence="1 2" key="1">
    <citation type="submission" date="2011-04" db="EMBL/GenBank/DDBJ databases">
        <authorList>
            <person name="Muzny D."/>
            <person name="Qin X."/>
            <person name="Deng J."/>
            <person name="Jiang H."/>
            <person name="Liu Y."/>
            <person name="Qu J."/>
            <person name="Song X.-Z."/>
            <person name="Zhang L."/>
            <person name="Thornton R."/>
            <person name="Coyle M."/>
            <person name="Francisco L."/>
            <person name="Jackson L."/>
            <person name="Javaid M."/>
            <person name="Korchina V."/>
            <person name="Kovar C."/>
            <person name="Mata R."/>
            <person name="Mathew T."/>
            <person name="Ngo R."/>
            <person name="Nguyen L."/>
            <person name="Nguyen N."/>
            <person name="Okwuonu G."/>
            <person name="Ongeri F."/>
            <person name="Pham C."/>
            <person name="Simmons D."/>
            <person name="Wilczek-Boney K."/>
            <person name="Hale W."/>
            <person name="Jakkamsetti A."/>
            <person name="Pham P."/>
            <person name="Ruth R."/>
            <person name="San Lucas F."/>
            <person name="Warren J."/>
            <person name="Zhang J."/>
            <person name="Zhao Z."/>
            <person name="Zhou C."/>
            <person name="Zhu D."/>
            <person name="Lee S."/>
            <person name="Bess C."/>
            <person name="Blankenburg K."/>
            <person name="Forbes L."/>
            <person name="Fu Q."/>
            <person name="Gubbala S."/>
            <person name="Hirani K."/>
            <person name="Jayaseelan J.C."/>
            <person name="Lara F."/>
            <person name="Munidasa M."/>
            <person name="Palculict T."/>
            <person name="Patil S."/>
            <person name="Pu L.-L."/>
            <person name="Saada N."/>
            <person name="Tang L."/>
            <person name="Weissenberger G."/>
            <person name="Zhu Y."/>
            <person name="Hemphill L."/>
            <person name="Shang Y."/>
            <person name="Youmans B."/>
            <person name="Ayvaz T."/>
            <person name="Ross M."/>
            <person name="Santibanez J."/>
            <person name="Aqrawi P."/>
            <person name="Gross S."/>
            <person name="Joshi V."/>
            <person name="Fowler G."/>
            <person name="Nazareth L."/>
            <person name="Reid J."/>
            <person name="Worley K."/>
            <person name="Petrosino J."/>
            <person name="Highlander S."/>
            <person name="Gibbs R."/>
        </authorList>
    </citation>
    <scope>NUCLEOTIDE SEQUENCE [LARGE SCALE GENOMIC DNA]</scope>
    <source>
        <strain evidence="1 2">DSM 2778</strain>
    </source>
</reference>
<protein>
    <submittedName>
        <fullName evidence="1">Uncharacterized protein</fullName>
    </submittedName>
</protein>
<name>F5RMK1_9FIRM</name>
<keyword evidence="2" id="KW-1185">Reference proteome</keyword>
<gene>
    <name evidence="1" type="ORF">HMPREF9081_1487</name>
</gene>
<comment type="caution">
    <text evidence="1">The sequence shown here is derived from an EMBL/GenBank/DDBJ whole genome shotgun (WGS) entry which is preliminary data.</text>
</comment>
<dbReference type="HOGENOM" id="CLU_3249079_0_0_9"/>
<proteinExistence type="predicted"/>
<dbReference type="EMBL" id="AFHQ01000034">
    <property type="protein sequence ID" value="EGK59499.1"/>
    <property type="molecule type" value="Genomic_DNA"/>
</dbReference>
<organism evidence="1 2">
    <name type="scientific">Centipeda periodontii DSM 2778</name>
    <dbReference type="NCBI Taxonomy" id="888060"/>
    <lineage>
        <taxon>Bacteria</taxon>
        <taxon>Bacillati</taxon>
        <taxon>Bacillota</taxon>
        <taxon>Negativicutes</taxon>
        <taxon>Selenomonadales</taxon>
        <taxon>Selenomonadaceae</taxon>
        <taxon>Centipeda</taxon>
    </lineage>
</organism>
<dbReference type="Proteomes" id="UP000004067">
    <property type="component" value="Unassembled WGS sequence"/>
</dbReference>
<evidence type="ECO:0000313" key="1">
    <source>
        <dbReference type="EMBL" id="EGK59499.1"/>
    </source>
</evidence>
<accession>F5RMK1</accession>
<dbReference type="AlphaFoldDB" id="F5RMK1"/>
<sequence length="42" mass="4958">MFDVFIREILSNSFFILTIIRVSENKLTCLIENDRLTSHISK</sequence>
<evidence type="ECO:0000313" key="2">
    <source>
        <dbReference type="Proteomes" id="UP000004067"/>
    </source>
</evidence>
<dbReference type="STRING" id="888060.HMPREF9081_1487"/>